<feature type="domain" description="Transposase DDE" evidence="3">
    <location>
        <begin position="344"/>
        <end position="454"/>
    </location>
</feature>
<organism evidence="4 5">
    <name type="scientific">Brucella endophytica</name>
    <dbReference type="NCBI Taxonomy" id="1963359"/>
    <lineage>
        <taxon>Bacteria</taxon>
        <taxon>Pseudomonadati</taxon>
        <taxon>Pseudomonadota</taxon>
        <taxon>Alphaproteobacteria</taxon>
        <taxon>Hyphomicrobiales</taxon>
        <taxon>Brucellaceae</taxon>
        <taxon>Brucella/Ochrobactrum group</taxon>
        <taxon>Brucella</taxon>
    </lineage>
</organism>
<dbReference type="Proteomes" id="UP000646478">
    <property type="component" value="Unassembled WGS sequence"/>
</dbReference>
<dbReference type="PANTHER" id="PTHR33408">
    <property type="entry name" value="TRANSPOSASE"/>
    <property type="match status" value="1"/>
</dbReference>
<evidence type="ECO:0000256" key="1">
    <source>
        <dbReference type="SAM" id="Coils"/>
    </source>
</evidence>
<dbReference type="AlphaFoldDB" id="A0A916WMV4"/>
<reference evidence="4" key="2">
    <citation type="submission" date="2020-09" db="EMBL/GenBank/DDBJ databases">
        <authorList>
            <person name="Sun Q."/>
            <person name="Zhou Y."/>
        </authorList>
    </citation>
    <scope>NUCLEOTIDE SEQUENCE</scope>
    <source>
        <strain evidence="4">CGMCC 1.15082</strain>
    </source>
</reference>
<name>A0A916WMV4_9HYPH</name>
<keyword evidence="1" id="KW-0175">Coiled coil</keyword>
<dbReference type="InterPro" id="IPR025668">
    <property type="entry name" value="Tnp_DDE_dom"/>
</dbReference>
<dbReference type="EMBL" id="BMHH01000042">
    <property type="protein sequence ID" value="GGB12883.1"/>
    <property type="molecule type" value="Genomic_DNA"/>
</dbReference>
<evidence type="ECO:0000313" key="4">
    <source>
        <dbReference type="EMBL" id="GGB12883.1"/>
    </source>
</evidence>
<proteinExistence type="predicted"/>
<reference evidence="4" key="1">
    <citation type="journal article" date="2014" name="Int. J. Syst. Evol. Microbiol.">
        <title>Complete genome sequence of Corynebacterium casei LMG S-19264T (=DSM 44701T), isolated from a smear-ripened cheese.</title>
        <authorList>
            <consortium name="US DOE Joint Genome Institute (JGI-PGF)"/>
            <person name="Walter F."/>
            <person name="Albersmeier A."/>
            <person name="Kalinowski J."/>
            <person name="Ruckert C."/>
        </authorList>
    </citation>
    <scope>NUCLEOTIDE SEQUENCE</scope>
    <source>
        <strain evidence="4">CGMCC 1.15082</strain>
    </source>
</reference>
<dbReference type="Pfam" id="PF05598">
    <property type="entry name" value="DUF772"/>
    <property type="match status" value="1"/>
</dbReference>
<evidence type="ECO:0000259" key="3">
    <source>
        <dbReference type="Pfam" id="PF13751"/>
    </source>
</evidence>
<dbReference type="Pfam" id="PF13751">
    <property type="entry name" value="DDE_Tnp_1_6"/>
    <property type="match status" value="1"/>
</dbReference>
<sequence length="463" mass="52257">MAYLTRDERHQASLLPAVLDDYVEVDSPVRVIDAFVENLDVRALGFYRATPALTGRPGYNPCDLLKLYLYAYLNEVRSSRRIERECRRNVEVMWLIGKLIPDHKTIADFRRINGTAIVATCREFVLFCREQGLFKARLVAIDGSKVRAAASPQRVLDRGRIAEEWEKLDSQIVDYLARLDSEDSTEITDGGNAARKALSVLKERRTELEQLSNRLDQDDRRLVVQGEPEARPMGFGCGGKPPSYNVQIAVDADTGIVLHHAVTDEVNDQRMLYPMAKATKELLDIEELTVVADTGYSNGNAAAACENDGIVACVPVKRSVNNRGNGEQFGRSSFRYIPEHDHYICPAGRILHRKGSVHRGGYYYFSRDCSDCGMKAQCTQSERRSVSRHQHEDALERMVERVAARPDLMRLRRCAAEHPFGTIKRMMTGRFLTRGIKGTSTEMALSVLAFNLIRCINLKQRTV</sequence>
<keyword evidence="5" id="KW-1185">Reference proteome</keyword>
<dbReference type="RefSeq" id="WP_188826487.1">
    <property type="nucleotide sequence ID" value="NZ_BMHH01000042.1"/>
</dbReference>
<dbReference type="InterPro" id="IPR047629">
    <property type="entry name" value="IS1182_transpos"/>
</dbReference>
<evidence type="ECO:0000259" key="2">
    <source>
        <dbReference type="Pfam" id="PF05598"/>
    </source>
</evidence>
<protein>
    <submittedName>
        <fullName evidence="4">IS1182 family transposase</fullName>
    </submittedName>
</protein>
<gene>
    <name evidence="4" type="ORF">GCM10011491_45830</name>
</gene>
<dbReference type="NCBIfam" id="NF033551">
    <property type="entry name" value="transpos_IS1182"/>
    <property type="match status" value="1"/>
</dbReference>
<accession>A0A916WMV4</accession>
<feature type="domain" description="Transposase InsH N-terminal" evidence="2">
    <location>
        <begin position="19"/>
        <end position="111"/>
    </location>
</feature>
<dbReference type="PANTHER" id="PTHR33408:SF2">
    <property type="entry name" value="TRANSPOSASE DDE DOMAIN-CONTAINING PROTEIN"/>
    <property type="match status" value="1"/>
</dbReference>
<comment type="caution">
    <text evidence="4">The sequence shown here is derived from an EMBL/GenBank/DDBJ whole genome shotgun (WGS) entry which is preliminary data.</text>
</comment>
<feature type="coiled-coil region" evidence="1">
    <location>
        <begin position="194"/>
        <end position="221"/>
    </location>
</feature>
<dbReference type="InterPro" id="IPR008490">
    <property type="entry name" value="Transposase_InsH_N"/>
</dbReference>
<evidence type="ECO:0000313" key="5">
    <source>
        <dbReference type="Proteomes" id="UP000646478"/>
    </source>
</evidence>